<evidence type="ECO:0000313" key="4">
    <source>
        <dbReference type="EMBL" id="ERK04571.1"/>
    </source>
</evidence>
<dbReference type="SUPFAM" id="SSF51569">
    <property type="entry name" value="Aldolase"/>
    <property type="match status" value="1"/>
</dbReference>
<dbReference type="NCBIfam" id="NF009299">
    <property type="entry name" value="PRK12656.1"/>
    <property type="match status" value="1"/>
</dbReference>
<protein>
    <submittedName>
        <fullName evidence="3 4">Fructose-6-phosphate aldolase</fullName>
    </submittedName>
</protein>
<dbReference type="EMBL" id="AUZJ01000013">
    <property type="protein sequence ID" value="ERF61357.1"/>
    <property type="molecule type" value="Genomic_DNA"/>
</dbReference>
<evidence type="ECO:0000313" key="6">
    <source>
        <dbReference type="Proteomes" id="UP000016646"/>
    </source>
</evidence>
<dbReference type="InterPro" id="IPR013785">
    <property type="entry name" value="Aldolase_TIM"/>
</dbReference>
<dbReference type="InterPro" id="IPR018225">
    <property type="entry name" value="Transaldolase_AS"/>
</dbReference>
<name>U1FB22_TRESO</name>
<dbReference type="PANTHER" id="PTHR10683:SF28">
    <property type="entry name" value="TRANSALDOLASE C"/>
    <property type="match status" value="1"/>
</dbReference>
<dbReference type="GO" id="GO:0016832">
    <property type="term" value="F:aldehyde-lyase activity"/>
    <property type="evidence" value="ECO:0007669"/>
    <property type="project" value="InterPro"/>
</dbReference>
<dbReference type="Gene3D" id="3.20.20.70">
    <property type="entry name" value="Aldolase class I"/>
    <property type="match status" value="1"/>
</dbReference>
<dbReference type="InterPro" id="IPR033919">
    <property type="entry name" value="TSA/FSA_arc/bac"/>
</dbReference>
<dbReference type="PROSITE" id="PS01054">
    <property type="entry name" value="TRANSALDOLASE_1"/>
    <property type="match status" value="1"/>
</dbReference>
<evidence type="ECO:0000256" key="1">
    <source>
        <dbReference type="ARBA" id="ARBA00004496"/>
    </source>
</evidence>
<comment type="subcellular location">
    <subcellularLocation>
        <location evidence="1">Cytoplasm</location>
    </subcellularLocation>
</comment>
<evidence type="ECO:0000313" key="3">
    <source>
        <dbReference type="EMBL" id="ERF61357.1"/>
    </source>
</evidence>
<dbReference type="PANTHER" id="PTHR10683">
    <property type="entry name" value="TRANSALDOLASE"/>
    <property type="match status" value="1"/>
</dbReference>
<dbReference type="RefSeq" id="WP_021329659.1">
    <property type="nucleotide sequence ID" value="NZ_AUZJ01000013.1"/>
</dbReference>
<dbReference type="EMBL" id="AVQI01000020">
    <property type="protein sequence ID" value="ERK04571.1"/>
    <property type="molecule type" value="Genomic_DNA"/>
</dbReference>
<dbReference type="Proteomes" id="UP000016646">
    <property type="component" value="Unassembled WGS sequence"/>
</dbReference>
<accession>U1FB22</accession>
<dbReference type="GO" id="GO:0005975">
    <property type="term" value="P:carbohydrate metabolic process"/>
    <property type="evidence" value="ECO:0007669"/>
    <property type="project" value="InterPro"/>
</dbReference>
<dbReference type="AlphaFoldDB" id="U1FB22"/>
<sequence>MELMLDTANIDEITEGIGWLPVSGITTNPTILKRERPADFFAHLKKIKSVCKNICPLHVQVSSGRCDEMLDDAERIIRELGSDTFVKIPVTQDGLAAIKALSATGRHVTATAVYSTVQGALAMMSGANYIAVYYNRIMNIGSDPDRVIRELSGLTASSNGDCKILGASFKNTGQLVAAFVNGAESCTASCDILKSGANFGSVRDAVDAFNRDWKSMYGDKTIAKL</sequence>
<dbReference type="CDD" id="cd00956">
    <property type="entry name" value="Transaldolase_FSA"/>
    <property type="match status" value="1"/>
</dbReference>
<proteinExistence type="predicted"/>
<dbReference type="GO" id="GO:0005737">
    <property type="term" value="C:cytoplasm"/>
    <property type="evidence" value="ECO:0007669"/>
    <property type="project" value="UniProtKB-SubCell"/>
</dbReference>
<dbReference type="Proteomes" id="UP000016412">
    <property type="component" value="Unassembled WGS sequence"/>
</dbReference>
<gene>
    <name evidence="4" type="ORF">HMPREF0860_0778</name>
    <name evidence="3" type="ORF">HMPREF1325_2178</name>
</gene>
<reference evidence="5 6" key="1">
    <citation type="submission" date="2013-08" db="EMBL/GenBank/DDBJ databases">
        <authorList>
            <person name="Durkin A.S."/>
            <person name="Haft D.R."/>
            <person name="McCorrison J."/>
            <person name="Torralba M."/>
            <person name="Gillis M."/>
            <person name="Haft D.H."/>
            <person name="Methe B."/>
            <person name="Sutton G."/>
            <person name="Nelson K.E."/>
        </authorList>
    </citation>
    <scope>NUCLEOTIDE SEQUENCE [LARGE SCALE GENOMIC DNA]</scope>
    <source>
        <strain evidence="4 6">ATCC 35536</strain>
        <strain evidence="3 5">VPI DR56BR1116</strain>
    </source>
</reference>
<comment type="caution">
    <text evidence="3">The sequence shown here is derived from an EMBL/GenBank/DDBJ whole genome shotgun (WGS) entry which is preliminary data.</text>
</comment>
<organism evidence="3 5">
    <name type="scientific">Treponema socranskii subsp. socranskii VPI DR56BR1116 = ATCC 35536</name>
    <dbReference type="NCBI Taxonomy" id="1125725"/>
    <lineage>
        <taxon>Bacteria</taxon>
        <taxon>Pseudomonadati</taxon>
        <taxon>Spirochaetota</taxon>
        <taxon>Spirochaetia</taxon>
        <taxon>Spirochaetales</taxon>
        <taxon>Treponemataceae</taxon>
        <taxon>Treponema</taxon>
    </lineage>
</organism>
<dbReference type="InterPro" id="IPR001585">
    <property type="entry name" value="TAL/FSA"/>
</dbReference>
<dbReference type="STRING" id="1125725.HMPREF1325_2178"/>
<keyword evidence="6" id="KW-1185">Reference proteome</keyword>
<dbReference type="PATRIC" id="fig|1125725.3.peg.624"/>
<dbReference type="Pfam" id="PF00923">
    <property type="entry name" value="TAL_FSA"/>
    <property type="match status" value="1"/>
</dbReference>
<evidence type="ECO:0000256" key="2">
    <source>
        <dbReference type="ARBA" id="ARBA00023270"/>
    </source>
</evidence>
<dbReference type="OrthoDB" id="9807051at2"/>
<evidence type="ECO:0000313" key="5">
    <source>
        <dbReference type="Proteomes" id="UP000016412"/>
    </source>
</evidence>
<dbReference type="eggNOG" id="COG0176">
    <property type="taxonomic scope" value="Bacteria"/>
</dbReference>
<keyword evidence="2" id="KW-0704">Schiff base</keyword>